<evidence type="ECO:0000313" key="3">
    <source>
        <dbReference type="Proteomes" id="UP000676601"/>
    </source>
</evidence>
<dbReference type="RefSeq" id="WP_244879216.1">
    <property type="nucleotide sequence ID" value="NZ_BORU01000001.1"/>
</dbReference>
<comment type="caution">
    <text evidence="2">The sequence shown here is derived from an EMBL/GenBank/DDBJ whole genome shotgun (WGS) entry which is preliminary data.</text>
</comment>
<gene>
    <name evidence="2" type="ORF">J21TS7_16050</name>
</gene>
<organism evidence="2 3">
    <name type="scientific">Paenibacillus cineris</name>
    <dbReference type="NCBI Taxonomy" id="237530"/>
    <lineage>
        <taxon>Bacteria</taxon>
        <taxon>Bacillati</taxon>
        <taxon>Bacillota</taxon>
        <taxon>Bacilli</taxon>
        <taxon>Bacillales</taxon>
        <taxon>Paenibacillaceae</taxon>
        <taxon>Paenibacillus</taxon>
    </lineage>
</organism>
<feature type="domain" description="DUF2087" evidence="1">
    <location>
        <begin position="33"/>
        <end position="98"/>
    </location>
</feature>
<proteinExistence type="predicted"/>
<reference evidence="2 3" key="1">
    <citation type="submission" date="2021-03" db="EMBL/GenBank/DDBJ databases">
        <title>Antimicrobial resistance genes in bacteria isolated from Japanese honey, and their potential for conferring macrolide and lincosamide resistance in the American foulbrood pathogen Paenibacillus larvae.</title>
        <authorList>
            <person name="Okamoto M."/>
            <person name="Kumagai M."/>
            <person name="Kanamori H."/>
            <person name="Takamatsu D."/>
        </authorList>
    </citation>
    <scope>NUCLEOTIDE SEQUENCE [LARGE SCALE GENOMIC DNA]</scope>
    <source>
        <strain evidence="2 3">J21TS7</strain>
    </source>
</reference>
<dbReference type="InterPro" id="IPR018656">
    <property type="entry name" value="DUF2087"/>
</dbReference>
<evidence type="ECO:0000313" key="2">
    <source>
        <dbReference type="EMBL" id="GIO53287.1"/>
    </source>
</evidence>
<sequence>MSKADEMQKGTSDPVNEAMKAAVLRNFFAADGRLAQIPAQYKKKLIAMQHLVEKLEPGRRYTEKEINVFIQQFHDDYATIRREFIIHRYMSRDNDIYEMNPRDQWTKWEQV</sequence>
<accession>A0ABQ4L9P5</accession>
<dbReference type="EMBL" id="BORU01000001">
    <property type="protein sequence ID" value="GIO53287.1"/>
    <property type="molecule type" value="Genomic_DNA"/>
</dbReference>
<protein>
    <submittedName>
        <fullName evidence="2">Transcriptional regulator</fullName>
    </submittedName>
</protein>
<dbReference type="Pfam" id="PF09860">
    <property type="entry name" value="DUF2087"/>
    <property type="match status" value="1"/>
</dbReference>
<dbReference type="Proteomes" id="UP000676601">
    <property type="component" value="Unassembled WGS sequence"/>
</dbReference>
<evidence type="ECO:0000259" key="1">
    <source>
        <dbReference type="Pfam" id="PF09860"/>
    </source>
</evidence>
<name>A0ABQ4L9P5_9BACL</name>
<keyword evidence="3" id="KW-1185">Reference proteome</keyword>